<evidence type="ECO:0000256" key="1">
    <source>
        <dbReference type="SAM" id="MobiDB-lite"/>
    </source>
</evidence>
<reference evidence="2 3" key="1">
    <citation type="submission" date="2023-03" db="EMBL/GenBank/DDBJ databases">
        <authorList>
            <person name="Shen W."/>
            <person name="Cai J."/>
        </authorList>
    </citation>
    <scope>NUCLEOTIDE SEQUENCE [LARGE SCALE GENOMIC DNA]</scope>
    <source>
        <strain evidence="2 3">D6-4</strain>
    </source>
</reference>
<evidence type="ECO:0000313" key="3">
    <source>
        <dbReference type="Proteomes" id="UP001252875"/>
    </source>
</evidence>
<evidence type="ECO:0008006" key="4">
    <source>
        <dbReference type="Google" id="ProtNLM"/>
    </source>
</evidence>
<dbReference type="InterPro" id="IPR021321">
    <property type="entry name" value="DUF2922"/>
</dbReference>
<gene>
    <name evidence="2" type="ORF">P7D85_02970</name>
</gene>
<organism evidence="2 3">
    <name type="scientific">Enterococcus hulanensis</name>
    <dbReference type="NCBI Taxonomy" id="2559929"/>
    <lineage>
        <taxon>Bacteria</taxon>
        <taxon>Bacillati</taxon>
        <taxon>Bacillota</taxon>
        <taxon>Bacilli</taxon>
        <taxon>Lactobacillales</taxon>
        <taxon>Enterococcaceae</taxon>
        <taxon>Enterococcus</taxon>
    </lineage>
</organism>
<dbReference type="RefSeq" id="WP_311821037.1">
    <property type="nucleotide sequence ID" value="NZ_JARPYF010000001.1"/>
</dbReference>
<feature type="region of interest" description="Disordered" evidence="1">
    <location>
        <begin position="73"/>
        <end position="112"/>
    </location>
</feature>
<keyword evidence="3" id="KW-1185">Reference proteome</keyword>
<sequence length="234" mass="25792">MTHDLVTTFTNGLGQEHDWTYKNVNADLPGPQLKEACELLTQLDIFEKDGVKLFDTVVTGRIVTTYDREVFDKEKEPEIEADTPRALSSSEEQPAEEPKAAAPAKSPLTPTGTMLAQKLKDSAETGNNPLSLIIQSPQIGEKHTIDGQKHPVELPTAAKSALPMAEEPAQVQPAMTAKDLKSILRKKDHEREKERLAENSGTPPNQRSQQEIGHLKRLIARIWGKQKDGGDDSS</sequence>
<feature type="compositionally biased region" description="Basic and acidic residues" evidence="1">
    <location>
        <begin position="178"/>
        <end position="197"/>
    </location>
</feature>
<dbReference type="Pfam" id="PF11148">
    <property type="entry name" value="DUF2922"/>
    <property type="match status" value="1"/>
</dbReference>
<comment type="caution">
    <text evidence="2">The sequence shown here is derived from an EMBL/GenBank/DDBJ whole genome shotgun (WGS) entry which is preliminary data.</text>
</comment>
<feature type="region of interest" description="Disordered" evidence="1">
    <location>
        <begin position="161"/>
        <end position="214"/>
    </location>
</feature>
<accession>A0ABU3EV36</accession>
<feature type="compositionally biased region" description="Polar residues" evidence="1">
    <location>
        <begin position="199"/>
        <end position="211"/>
    </location>
</feature>
<protein>
    <recommendedName>
        <fullName evidence="4">DUF2922 family protein</fullName>
    </recommendedName>
</protein>
<dbReference type="Proteomes" id="UP001252875">
    <property type="component" value="Unassembled WGS sequence"/>
</dbReference>
<dbReference type="EMBL" id="JARPYI010000001">
    <property type="protein sequence ID" value="MDT2598718.1"/>
    <property type="molecule type" value="Genomic_DNA"/>
</dbReference>
<proteinExistence type="predicted"/>
<name>A0ABU3EV36_9ENTE</name>
<evidence type="ECO:0000313" key="2">
    <source>
        <dbReference type="EMBL" id="MDT2598718.1"/>
    </source>
</evidence>